<comment type="caution">
    <text evidence="15">The sequence shown here is derived from an EMBL/GenBank/DDBJ whole genome shotgun (WGS) entry which is preliminary data.</text>
</comment>
<dbReference type="RefSeq" id="WP_162448603.1">
    <property type="nucleotide sequence ID" value="NZ_WLZY01000001.1"/>
</dbReference>
<keyword evidence="16" id="KW-1185">Reference proteome</keyword>
<dbReference type="InterPro" id="IPR001412">
    <property type="entry name" value="aa-tRNA-synth_I_CS"/>
</dbReference>
<evidence type="ECO:0000256" key="11">
    <source>
        <dbReference type="ARBA" id="ARBA00030904"/>
    </source>
</evidence>
<dbReference type="CDD" id="cd00814">
    <property type="entry name" value="MetRS_core"/>
    <property type="match status" value="1"/>
</dbReference>
<dbReference type="EMBL" id="WLZY01000001">
    <property type="protein sequence ID" value="NDL55947.1"/>
    <property type="molecule type" value="Genomic_DNA"/>
</dbReference>
<evidence type="ECO:0000256" key="3">
    <source>
        <dbReference type="ARBA" id="ARBA00012838"/>
    </source>
</evidence>
<dbReference type="GO" id="GO:0006431">
    <property type="term" value="P:methionyl-tRNA aminoacylation"/>
    <property type="evidence" value="ECO:0007669"/>
    <property type="project" value="InterPro"/>
</dbReference>
<dbReference type="InterPro" id="IPR041872">
    <property type="entry name" value="Anticodon_Met"/>
</dbReference>
<proteinExistence type="inferred from homology"/>
<comment type="similarity">
    <text evidence="12">Belongs to the class-I aminoacyl-tRNA synthetase family.</text>
</comment>
<keyword evidence="9 12" id="KW-0648">Protein biosynthesis</keyword>
<dbReference type="NCBIfam" id="TIGR00398">
    <property type="entry name" value="metG"/>
    <property type="match status" value="1"/>
</dbReference>
<dbReference type="Pfam" id="PF19303">
    <property type="entry name" value="Anticodon_3"/>
    <property type="match status" value="1"/>
</dbReference>
<accession>A0A7K3LYQ2</accession>
<dbReference type="InterPro" id="IPR033911">
    <property type="entry name" value="MetRS_core"/>
</dbReference>
<feature type="domain" description="Methionyl-tRNA synthetase anticodon-binding" evidence="14">
    <location>
        <begin position="396"/>
        <end position="491"/>
    </location>
</feature>
<organism evidence="15 16">
    <name type="scientific">Phytoactinopolyspora mesophila</name>
    <dbReference type="NCBI Taxonomy" id="2650750"/>
    <lineage>
        <taxon>Bacteria</taxon>
        <taxon>Bacillati</taxon>
        <taxon>Actinomycetota</taxon>
        <taxon>Actinomycetes</taxon>
        <taxon>Jiangellales</taxon>
        <taxon>Jiangellaceae</taxon>
        <taxon>Phytoactinopolyspora</taxon>
    </lineage>
</organism>
<dbReference type="Gene3D" id="1.10.730.10">
    <property type="entry name" value="Isoleucyl-tRNA Synthetase, Domain 1"/>
    <property type="match status" value="1"/>
</dbReference>
<keyword evidence="6 12" id="KW-0436">Ligase</keyword>
<dbReference type="InterPro" id="IPR009080">
    <property type="entry name" value="tRNAsynth_Ia_anticodon-bd"/>
</dbReference>
<protein>
    <recommendedName>
        <fullName evidence="4">Methionine--tRNA ligase</fullName>
        <ecNumber evidence="3">6.1.1.10</ecNumber>
    </recommendedName>
    <alternativeName>
        <fullName evidence="11">Methionyl-tRNA synthetase</fullName>
    </alternativeName>
</protein>
<sequence length="512" mass="56568">MSNGRYYVTTAIPYVNGDPHLGHALEVVQADVLARHRRLRGQQVRFLTGTDDNALKNVTAAREAGVEVGAFVKANSEKFAALRSPLNLSNDDFLRTSVDPRHARAVLRLWERCDRRGDFYRHSYEGLYCTGCEQFYSPGELEDGRCAEHQREPESVVEENWFFRLSRYAGELLDVIESGRVRVEPVQRRHEVLAFIRSGLNDFSVSRPAERSGGWGIPVPGDPAQTIYVWWDALANYVSALDYASATDAGEHGPAYRDWWLESARRVHVIGKGVVRFHAVYWLALLLSAGEPLPSDIFIHDYLSANGGKLSKSAGSTVDPVELVDRYGSDALRWWLAHGVARVGDTDFSEHRLVASHDLDLANGLGNLVNRTVTLVHKFRAGRLGTTQAHSLLPASADELPRTIDQCLDTFNIRAATDALCVVIADGNRLVETERPWHLAALEYAGDDHAAQRLDTVLATLVQVCRVLATEAAPFIPAGAQQLRTQLGTGAQVGRPGPVFPRLARVASGARH</sequence>
<feature type="domain" description="Methionyl/Leucyl tRNA synthetase" evidence="13">
    <location>
        <begin position="132"/>
        <end position="372"/>
    </location>
</feature>
<evidence type="ECO:0000259" key="14">
    <source>
        <dbReference type="Pfam" id="PF19303"/>
    </source>
</evidence>
<evidence type="ECO:0000256" key="9">
    <source>
        <dbReference type="ARBA" id="ARBA00022917"/>
    </source>
</evidence>
<evidence type="ECO:0000313" key="15">
    <source>
        <dbReference type="EMBL" id="NDL55947.1"/>
    </source>
</evidence>
<dbReference type="Pfam" id="PF09334">
    <property type="entry name" value="tRNA-synt_1g"/>
    <property type="match status" value="1"/>
</dbReference>
<evidence type="ECO:0000256" key="4">
    <source>
        <dbReference type="ARBA" id="ARBA00018753"/>
    </source>
</evidence>
<keyword evidence="7 12" id="KW-0547">Nucleotide-binding</keyword>
<evidence type="ECO:0000259" key="13">
    <source>
        <dbReference type="Pfam" id="PF09334"/>
    </source>
</evidence>
<dbReference type="PANTHER" id="PTHR43326:SF1">
    <property type="entry name" value="METHIONINE--TRNA LIGASE, MITOCHONDRIAL"/>
    <property type="match status" value="1"/>
</dbReference>
<evidence type="ECO:0000256" key="1">
    <source>
        <dbReference type="ARBA" id="ARBA00003314"/>
    </source>
</evidence>
<dbReference type="Gene3D" id="2.170.220.10">
    <property type="match status" value="1"/>
</dbReference>
<reference evidence="15 16" key="1">
    <citation type="submission" date="2019-11" db="EMBL/GenBank/DDBJ databases">
        <authorList>
            <person name="Li X.-J."/>
            <person name="Feng X.-M."/>
        </authorList>
    </citation>
    <scope>NUCLEOTIDE SEQUENCE [LARGE SCALE GENOMIC DNA]</scope>
    <source>
        <strain evidence="15 16">XMNu-373</strain>
    </source>
</reference>
<dbReference type="Gene3D" id="3.40.50.620">
    <property type="entry name" value="HUPs"/>
    <property type="match status" value="1"/>
</dbReference>
<evidence type="ECO:0000256" key="12">
    <source>
        <dbReference type="RuleBase" id="RU363039"/>
    </source>
</evidence>
<evidence type="ECO:0000256" key="2">
    <source>
        <dbReference type="ARBA" id="ARBA00004496"/>
    </source>
</evidence>
<dbReference type="GO" id="GO:0005737">
    <property type="term" value="C:cytoplasm"/>
    <property type="evidence" value="ECO:0007669"/>
    <property type="project" value="UniProtKB-SubCell"/>
</dbReference>
<dbReference type="Proteomes" id="UP000460435">
    <property type="component" value="Unassembled WGS sequence"/>
</dbReference>
<dbReference type="GO" id="GO:0004825">
    <property type="term" value="F:methionine-tRNA ligase activity"/>
    <property type="evidence" value="ECO:0007669"/>
    <property type="project" value="UniProtKB-EC"/>
</dbReference>
<dbReference type="EC" id="6.1.1.10" evidence="3"/>
<evidence type="ECO:0000256" key="10">
    <source>
        <dbReference type="ARBA" id="ARBA00023146"/>
    </source>
</evidence>
<gene>
    <name evidence="15" type="ORF">F7O44_02560</name>
</gene>
<dbReference type="PRINTS" id="PR01041">
    <property type="entry name" value="TRNASYNTHMET"/>
</dbReference>
<comment type="function">
    <text evidence="1">Is required not only for elongation of protein synthesis but also for the initiation of all mRNA translation through initiator tRNA(fMet) aminoacylation.</text>
</comment>
<dbReference type="InterPro" id="IPR023457">
    <property type="entry name" value="Met-tRNA_synth_2"/>
</dbReference>
<evidence type="ECO:0000256" key="7">
    <source>
        <dbReference type="ARBA" id="ARBA00022741"/>
    </source>
</evidence>
<dbReference type="PANTHER" id="PTHR43326">
    <property type="entry name" value="METHIONYL-TRNA SYNTHETASE"/>
    <property type="match status" value="1"/>
</dbReference>
<keyword evidence="5" id="KW-0963">Cytoplasm</keyword>
<dbReference type="InterPro" id="IPR014758">
    <property type="entry name" value="Met-tRNA_synth"/>
</dbReference>
<evidence type="ECO:0000256" key="6">
    <source>
        <dbReference type="ARBA" id="ARBA00022598"/>
    </source>
</evidence>
<evidence type="ECO:0000256" key="5">
    <source>
        <dbReference type="ARBA" id="ARBA00022490"/>
    </source>
</evidence>
<evidence type="ECO:0000256" key="8">
    <source>
        <dbReference type="ARBA" id="ARBA00022840"/>
    </source>
</evidence>
<dbReference type="InterPro" id="IPR015413">
    <property type="entry name" value="Methionyl/Leucyl_tRNA_Synth"/>
</dbReference>
<keyword evidence="8 12" id="KW-0067">ATP-binding</keyword>
<dbReference type="InterPro" id="IPR014729">
    <property type="entry name" value="Rossmann-like_a/b/a_fold"/>
</dbReference>
<evidence type="ECO:0000313" key="16">
    <source>
        <dbReference type="Proteomes" id="UP000460435"/>
    </source>
</evidence>
<dbReference type="GO" id="GO:0005524">
    <property type="term" value="F:ATP binding"/>
    <property type="evidence" value="ECO:0007669"/>
    <property type="project" value="UniProtKB-KW"/>
</dbReference>
<keyword evidence="10 12" id="KW-0030">Aminoacyl-tRNA synthetase</keyword>
<dbReference type="SUPFAM" id="SSF47323">
    <property type="entry name" value="Anticodon-binding domain of a subclass of class I aminoacyl-tRNA synthetases"/>
    <property type="match status" value="1"/>
</dbReference>
<name>A0A7K3LYQ2_9ACTN</name>
<dbReference type="SUPFAM" id="SSF52374">
    <property type="entry name" value="Nucleotidylyl transferase"/>
    <property type="match status" value="1"/>
</dbReference>
<comment type="subcellular location">
    <subcellularLocation>
        <location evidence="2">Cytoplasm</location>
    </subcellularLocation>
</comment>
<dbReference type="AlphaFoldDB" id="A0A7K3LYQ2"/>
<dbReference type="PROSITE" id="PS00178">
    <property type="entry name" value="AA_TRNA_LIGASE_I"/>
    <property type="match status" value="1"/>
</dbReference>